<dbReference type="AlphaFoldDB" id="A0A9N8R7E5"/>
<accession>A0A9N8R7E5</accession>
<keyword evidence="3" id="KW-1185">Reference proteome</keyword>
<evidence type="ECO:0000256" key="1">
    <source>
        <dbReference type="SAM" id="MobiDB-lite"/>
    </source>
</evidence>
<feature type="compositionally biased region" description="Basic residues" evidence="1">
    <location>
        <begin position="1"/>
        <end position="10"/>
    </location>
</feature>
<gene>
    <name evidence="2" type="ORF">R70211_06785</name>
</gene>
<reference evidence="2" key="1">
    <citation type="submission" date="2021-02" db="EMBL/GenBank/DDBJ databases">
        <authorList>
            <person name="Vanwijnsberghe S."/>
        </authorList>
    </citation>
    <scope>NUCLEOTIDE SEQUENCE</scope>
    <source>
        <strain evidence="2">R-70211</strain>
    </source>
</reference>
<sequence>MPRGGRRPGAGRKPGSVARMMEDARDKAAETGELPHEFLLRVVRGEDTFDDYVTVRGKPLMRKRKPSFAERMDAAKAAAPYYQPRLAHADIAHTGHFTLEQVAASVAPQTTVAVAKEVLRGDGYEFDD</sequence>
<evidence type="ECO:0000313" key="2">
    <source>
        <dbReference type="EMBL" id="CAE6958822.1"/>
    </source>
</evidence>
<feature type="compositionally biased region" description="Basic and acidic residues" evidence="1">
    <location>
        <begin position="20"/>
        <end position="31"/>
    </location>
</feature>
<protein>
    <submittedName>
        <fullName evidence="2">Uncharacterized protein</fullName>
    </submittedName>
</protein>
<feature type="region of interest" description="Disordered" evidence="1">
    <location>
        <begin position="1"/>
        <end position="31"/>
    </location>
</feature>
<comment type="caution">
    <text evidence="2">The sequence shown here is derived from an EMBL/GenBank/DDBJ whole genome shotgun (WGS) entry which is preliminary data.</text>
</comment>
<dbReference type="EMBL" id="CAJNAS010000029">
    <property type="protein sequence ID" value="CAE6958822.1"/>
    <property type="molecule type" value="Genomic_DNA"/>
</dbReference>
<dbReference type="Proteomes" id="UP000675121">
    <property type="component" value="Unassembled WGS sequence"/>
</dbReference>
<name>A0A9N8R7E5_9BURK</name>
<organism evidence="2 3">
    <name type="scientific">Paraburkholderia domus</name>
    <dbReference type="NCBI Taxonomy" id="2793075"/>
    <lineage>
        <taxon>Bacteria</taxon>
        <taxon>Pseudomonadati</taxon>
        <taxon>Pseudomonadota</taxon>
        <taxon>Betaproteobacteria</taxon>
        <taxon>Burkholderiales</taxon>
        <taxon>Burkholderiaceae</taxon>
        <taxon>Paraburkholderia</taxon>
    </lineage>
</organism>
<proteinExistence type="predicted"/>
<evidence type="ECO:0000313" key="3">
    <source>
        <dbReference type="Proteomes" id="UP000675121"/>
    </source>
</evidence>